<feature type="compositionally biased region" description="Basic and acidic residues" evidence="1">
    <location>
        <begin position="246"/>
        <end position="259"/>
    </location>
</feature>
<evidence type="ECO:0000313" key="2">
    <source>
        <dbReference type="EMBL" id="QHT02842.1"/>
    </source>
</evidence>
<protein>
    <submittedName>
        <fullName evidence="2">Uncharacterized protein</fullName>
    </submittedName>
</protein>
<reference evidence="2" key="1">
    <citation type="journal article" date="2020" name="Nature">
        <title>Giant virus diversity and host interactions through global metagenomics.</title>
        <authorList>
            <person name="Schulz F."/>
            <person name="Roux S."/>
            <person name="Paez-Espino D."/>
            <person name="Jungbluth S."/>
            <person name="Walsh D.A."/>
            <person name="Denef V.J."/>
            <person name="McMahon K.D."/>
            <person name="Konstantinidis K.T."/>
            <person name="Eloe-Fadrosh E.A."/>
            <person name="Kyrpides N.C."/>
            <person name="Woyke T."/>
        </authorList>
    </citation>
    <scope>NUCLEOTIDE SEQUENCE</scope>
    <source>
        <strain evidence="2">GVMAG-M-3300020727-4</strain>
    </source>
</reference>
<dbReference type="InterPro" id="IPR043872">
    <property type="entry name" value="DUF5832"/>
</dbReference>
<dbReference type="AlphaFoldDB" id="A0A6C0CFB7"/>
<dbReference type="EMBL" id="MN739403">
    <property type="protein sequence ID" value="QHT02842.1"/>
    <property type="molecule type" value="Genomic_DNA"/>
</dbReference>
<sequence length="259" mass="30242">MEEVLVSTKTKDYLDEDKPIRGQNYCLISFLSPEDILKDKEAYYFSKFTEHFGKDVKTLLECLENKYPDSADLIKNIRSNHEYIFNKDEMDAQYKFFKSTNSTDIEADFHRENNFRTSMRGIKVRGTFDTLDEAKNRSQFIKRYDDKFDIYICQVGCWCPWSPNPNDLGDQEYSETQLNTLMKEYKQNMQSKDEMFEQRTAELKAKGASKQPADLADDLSQPDPWTASKLANTEVIPEGASEIINEETKEEVKEEETPQ</sequence>
<proteinExistence type="predicted"/>
<evidence type="ECO:0000256" key="1">
    <source>
        <dbReference type="SAM" id="MobiDB-lite"/>
    </source>
</evidence>
<dbReference type="Pfam" id="PF19150">
    <property type="entry name" value="DUF5832"/>
    <property type="match status" value="1"/>
</dbReference>
<feature type="region of interest" description="Disordered" evidence="1">
    <location>
        <begin position="200"/>
        <end position="259"/>
    </location>
</feature>
<organism evidence="2">
    <name type="scientific">viral metagenome</name>
    <dbReference type="NCBI Taxonomy" id="1070528"/>
    <lineage>
        <taxon>unclassified sequences</taxon>
        <taxon>metagenomes</taxon>
        <taxon>organismal metagenomes</taxon>
    </lineage>
</organism>
<name>A0A6C0CFB7_9ZZZZ</name>
<accession>A0A6C0CFB7</accession>